<dbReference type="GeneID" id="37195103"/>
<dbReference type="VEuPathDB" id="FungiDB:BO97DRAFT_243714"/>
<evidence type="ECO:0000313" key="2">
    <source>
        <dbReference type="EMBL" id="RAL07604.1"/>
    </source>
</evidence>
<accession>A0A395HMV3</accession>
<dbReference type="RefSeq" id="XP_025546758.1">
    <property type="nucleotide sequence ID" value="XM_025690814.1"/>
</dbReference>
<dbReference type="Proteomes" id="UP000248961">
    <property type="component" value="Unassembled WGS sequence"/>
</dbReference>
<keyword evidence="1" id="KW-1133">Transmembrane helix</keyword>
<feature type="transmembrane region" description="Helical" evidence="1">
    <location>
        <begin position="28"/>
        <end position="52"/>
    </location>
</feature>
<reference evidence="2 3" key="1">
    <citation type="submission" date="2018-02" db="EMBL/GenBank/DDBJ databases">
        <title>The genomes of Aspergillus section Nigri reveals drivers in fungal speciation.</title>
        <authorList>
            <consortium name="DOE Joint Genome Institute"/>
            <person name="Vesth T.C."/>
            <person name="Nybo J."/>
            <person name="Theobald S."/>
            <person name="Brandl J."/>
            <person name="Frisvad J.C."/>
            <person name="Nielsen K.F."/>
            <person name="Lyhne E.K."/>
            <person name="Kogle M.E."/>
            <person name="Kuo A."/>
            <person name="Riley R."/>
            <person name="Clum A."/>
            <person name="Nolan M."/>
            <person name="Lipzen A."/>
            <person name="Salamov A."/>
            <person name="Henrissat B."/>
            <person name="Wiebenga A."/>
            <person name="De vries R.P."/>
            <person name="Grigoriev I.V."/>
            <person name="Mortensen U.H."/>
            <person name="Andersen M.R."/>
            <person name="Baker S.E."/>
        </authorList>
    </citation>
    <scope>NUCLEOTIDE SEQUENCE [LARGE SCALE GENOMIC DNA]</scope>
    <source>
        <strain evidence="2 3">CBS 101889</strain>
    </source>
</reference>
<gene>
    <name evidence="2" type="ORF">BO97DRAFT_243714</name>
</gene>
<dbReference type="EMBL" id="KZ824327">
    <property type="protein sequence ID" value="RAL07604.1"/>
    <property type="molecule type" value="Genomic_DNA"/>
</dbReference>
<keyword evidence="1" id="KW-0812">Transmembrane</keyword>
<keyword evidence="1" id="KW-0472">Membrane</keyword>
<sequence>MRFMIEYILIRLSKGVALRALPRSLNHWLIIISSTIYSLPQAAIAACALFLFQVILKFKLLGSYWEALLYSSLA</sequence>
<protein>
    <submittedName>
        <fullName evidence="2">Uncharacterized protein</fullName>
    </submittedName>
</protein>
<name>A0A395HMV3_ASPHC</name>
<evidence type="ECO:0000313" key="3">
    <source>
        <dbReference type="Proteomes" id="UP000248961"/>
    </source>
</evidence>
<proteinExistence type="predicted"/>
<evidence type="ECO:0000256" key="1">
    <source>
        <dbReference type="SAM" id="Phobius"/>
    </source>
</evidence>
<organism evidence="2 3">
    <name type="scientific">Aspergillus homomorphus (strain CBS 101889)</name>
    <dbReference type="NCBI Taxonomy" id="1450537"/>
    <lineage>
        <taxon>Eukaryota</taxon>
        <taxon>Fungi</taxon>
        <taxon>Dikarya</taxon>
        <taxon>Ascomycota</taxon>
        <taxon>Pezizomycotina</taxon>
        <taxon>Eurotiomycetes</taxon>
        <taxon>Eurotiomycetidae</taxon>
        <taxon>Eurotiales</taxon>
        <taxon>Aspergillaceae</taxon>
        <taxon>Aspergillus</taxon>
        <taxon>Aspergillus subgen. Circumdati</taxon>
    </lineage>
</organism>
<keyword evidence="3" id="KW-1185">Reference proteome</keyword>
<dbReference type="AlphaFoldDB" id="A0A395HMV3"/>